<sequence length="52" mass="6030">MNLWKALLFTIIFISCDAVIYLIFVSPFELNLIEDLKFYSGLQLLSKIVFSV</sequence>
<reference evidence="2 3" key="1">
    <citation type="submission" date="2016-10" db="EMBL/GenBank/DDBJ databases">
        <authorList>
            <person name="de Groot N.N."/>
        </authorList>
    </citation>
    <scope>NUCLEOTIDE SEQUENCE [LARGE SCALE GENOMIC DNA]</scope>
    <source>
        <strain evidence="2 3">DSM 26000</strain>
    </source>
</reference>
<dbReference type="PROSITE" id="PS51257">
    <property type="entry name" value="PROKAR_LIPOPROTEIN"/>
    <property type="match status" value="1"/>
</dbReference>
<keyword evidence="1" id="KW-0812">Transmembrane</keyword>
<evidence type="ECO:0000256" key="1">
    <source>
        <dbReference type="SAM" id="Phobius"/>
    </source>
</evidence>
<organism evidence="2 3">
    <name type="scientific">Halpernia frigidisoli</name>
    <dbReference type="NCBI Taxonomy" id="1125876"/>
    <lineage>
        <taxon>Bacteria</taxon>
        <taxon>Pseudomonadati</taxon>
        <taxon>Bacteroidota</taxon>
        <taxon>Flavobacteriia</taxon>
        <taxon>Flavobacteriales</taxon>
        <taxon>Weeksellaceae</taxon>
        <taxon>Chryseobacterium group</taxon>
        <taxon>Halpernia</taxon>
    </lineage>
</organism>
<accession>A0A1I3FPK2</accession>
<dbReference type="STRING" id="1125876.SAMN05443292_1529"/>
<feature type="transmembrane region" description="Helical" evidence="1">
    <location>
        <begin position="6"/>
        <end position="24"/>
    </location>
</feature>
<dbReference type="EMBL" id="FOQT01000002">
    <property type="protein sequence ID" value="SFI13129.1"/>
    <property type="molecule type" value="Genomic_DNA"/>
</dbReference>
<keyword evidence="3" id="KW-1185">Reference proteome</keyword>
<evidence type="ECO:0000313" key="3">
    <source>
        <dbReference type="Proteomes" id="UP000198931"/>
    </source>
</evidence>
<name>A0A1I3FPK2_9FLAO</name>
<proteinExistence type="predicted"/>
<protein>
    <submittedName>
        <fullName evidence="2">Uncharacterized protein</fullName>
    </submittedName>
</protein>
<evidence type="ECO:0000313" key="2">
    <source>
        <dbReference type="EMBL" id="SFI13129.1"/>
    </source>
</evidence>
<dbReference type="AlphaFoldDB" id="A0A1I3FPK2"/>
<keyword evidence="1" id="KW-0472">Membrane</keyword>
<dbReference type="Proteomes" id="UP000198931">
    <property type="component" value="Unassembled WGS sequence"/>
</dbReference>
<keyword evidence="1" id="KW-1133">Transmembrane helix</keyword>
<gene>
    <name evidence="2" type="ORF">SAMN05443292_1529</name>
</gene>